<dbReference type="InterPro" id="IPR017517">
    <property type="entry name" value="Maleyloyr_isom"/>
</dbReference>
<evidence type="ECO:0000259" key="1">
    <source>
        <dbReference type="Pfam" id="PF11716"/>
    </source>
</evidence>
<dbReference type="GO" id="GO:0016853">
    <property type="term" value="F:isomerase activity"/>
    <property type="evidence" value="ECO:0007669"/>
    <property type="project" value="UniProtKB-KW"/>
</dbReference>
<keyword evidence="2" id="KW-0413">Isomerase</keyword>
<dbReference type="InterPro" id="IPR034660">
    <property type="entry name" value="DinB/YfiT-like"/>
</dbReference>
<comment type="caution">
    <text evidence="2">The sequence shown here is derived from an EMBL/GenBank/DDBJ whole genome shotgun (WGS) entry which is preliminary data.</text>
</comment>
<dbReference type="EMBL" id="JABBYC010000029">
    <property type="protein sequence ID" value="MBL0887475.1"/>
    <property type="molecule type" value="Genomic_DNA"/>
</dbReference>
<protein>
    <submittedName>
        <fullName evidence="2">Maleylpyruvate isomerase family mycothiol-dependent enzyme</fullName>
    </submittedName>
</protein>
<evidence type="ECO:0000313" key="2">
    <source>
        <dbReference type="EMBL" id="MBL0887475.1"/>
    </source>
</evidence>
<feature type="domain" description="Mycothiol-dependent maleylpyruvate isomerase metal-binding" evidence="1">
    <location>
        <begin position="13"/>
        <end position="106"/>
    </location>
</feature>
<keyword evidence="3" id="KW-1185">Reference proteome</keyword>
<evidence type="ECO:0000313" key="3">
    <source>
        <dbReference type="Proteomes" id="UP000675409"/>
    </source>
</evidence>
<name>A0ABS1LMH0_9MICO</name>
<organism evidence="2 3">
    <name type="scientific">Myceligenerans indicum</name>
    <dbReference type="NCBI Taxonomy" id="2593663"/>
    <lineage>
        <taxon>Bacteria</taxon>
        <taxon>Bacillati</taxon>
        <taxon>Actinomycetota</taxon>
        <taxon>Actinomycetes</taxon>
        <taxon>Micrococcales</taxon>
        <taxon>Promicromonosporaceae</taxon>
        <taxon>Myceligenerans</taxon>
    </lineage>
</organism>
<dbReference type="Pfam" id="PF11716">
    <property type="entry name" value="MDMPI_N"/>
    <property type="match status" value="1"/>
</dbReference>
<gene>
    <name evidence="2" type="ORF">HGK34_14500</name>
</gene>
<dbReference type="Gene3D" id="1.20.120.450">
    <property type="entry name" value="dinb family like domain"/>
    <property type="match status" value="1"/>
</dbReference>
<accession>A0ABS1LMH0</accession>
<reference evidence="2 3" key="1">
    <citation type="journal article" date="2021" name="Arch. Microbiol.">
        <title>Myceligenerans indicum sp. nov., an actinobacterium isolated from mangrove sediment of Sundarbans, India.</title>
        <authorList>
            <person name="Asha K."/>
            <person name="Bhadury P."/>
        </authorList>
    </citation>
    <scope>NUCLEOTIDE SEQUENCE [LARGE SCALE GENOMIC DNA]</scope>
    <source>
        <strain evidence="2 3">I2</strain>
    </source>
</reference>
<proteinExistence type="predicted"/>
<dbReference type="Proteomes" id="UP000675409">
    <property type="component" value="Unassembled WGS sequence"/>
</dbReference>
<sequence>MMPRTDTVWPVVHDERAALVRDLETLTHEQWEAPSLCAGWTVHDVLAHLIDSATTTRRGFVRRMIAARGDFDRDNAVGVERERATHPDATLASFRRVVNRTDTPPAALATRLVEAFVHGEDIRRPLGISRGYPAQHVLTALRYQARTPESFGGGRERARAVRLVVTDAGVTIGSGPEATGTATALLLALSGRPVREGEIQGPGAGPVVRR</sequence>
<dbReference type="NCBIfam" id="TIGR03083">
    <property type="entry name" value="maleylpyruvate isomerase family mycothiol-dependent enzyme"/>
    <property type="match status" value="1"/>
</dbReference>
<dbReference type="SUPFAM" id="SSF109854">
    <property type="entry name" value="DinB/YfiT-like putative metalloenzymes"/>
    <property type="match status" value="1"/>
</dbReference>
<dbReference type="InterPro" id="IPR024344">
    <property type="entry name" value="MDMPI_metal-binding"/>
</dbReference>